<dbReference type="PIRSF" id="PIRSF002741">
    <property type="entry name" value="MppA"/>
    <property type="match status" value="1"/>
</dbReference>
<organism evidence="2 3">
    <name type="scientific">Actinomadura yumaensis</name>
    <dbReference type="NCBI Taxonomy" id="111807"/>
    <lineage>
        <taxon>Bacteria</taxon>
        <taxon>Bacillati</taxon>
        <taxon>Actinomycetota</taxon>
        <taxon>Actinomycetes</taxon>
        <taxon>Streptosporangiales</taxon>
        <taxon>Thermomonosporaceae</taxon>
        <taxon>Actinomadura</taxon>
    </lineage>
</organism>
<keyword evidence="3" id="KW-1185">Reference proteome</keyword>
<protein>
    <submittedName>
        <fullName evidence="2">ABC transporter family substrate-binding protein</fullName>
    </submittedName>
</protein>
<dbReference type="Gene3D" id="3.10.105.10">
    <property type="entry name" value="Dipeptide-binding Protein, Domain 3"/>
    <property type="match status" value="1"/>
</dbReference>
<dbReference type="InterPro" id="IPR000914">
    <property type="entry name" value="SBP_5_dom"/>
</dbReference>
<evidence type="ECO:0000313" key="3">
    <source>
        <dbReference type="Proteomes" id="UP001596380"/>
    </source>
</evidence>
<gene>
    <name evidence="2" type="ORF">ACFQKB_15150</name>
</gene>
<dbReference type="InterPro" id="IPR030678">
    <property type="entry name" value="Peptide/Ni-bd"/>
</dbReference>
<evidence type="ECO:0000313" key="2">
    <source>
        <dbReference type="EMBL" id="MFC6881103.1"/>
    </source>
</evidence>
<dbReference type="Proteomes" id="UP001596380">
    <property type="component" value="Unassembled WGS sequence"/>
</dbReference>
<reference evidence="3" key="1">
    <citation type="journal article" date="2019" name="Int. J. Syst. Evol. Microbiol.">
        <title>The Global Catalogue of Microorganisms (GCM) 10K type strain sequencing project: providing services to taxonomists for standard genome sequencing and annotation.</title>
        <authorList>
            <consortium name="The Broad Institute Genomics Platform"/>
            <consortium name="The Broad Institute Genome Sequencing Center for Infectious Disease"/>
            <person name="Wu L."/>
            <person name="Ma J."/>
        </authorList>
    </citation>
    <scope>NUCLEOTIDE SEQUENCE [LARGE SCALE GENOMIC DNA]</scope>
    <source>
        <strain evidence="3">JCM 3369</strain>
    </source>
</reference>
<accession>A0ABW2CH35</accession>
<dbReference type="Pfam" id="PF00496">
    <property type="entry name" value="SBP_bac_5"/>
    <property type="match status" value="1"/>
</dbReference>
<sequence>MLSGVTAAGTGGCHLWRPQGNAASFAAGRLPASDVNPVPRDRIRVGGTLRWPLPEFPAQWNFHHVNGSKGVVDQVVQGMLPYLMRVDEKAVPRPVPDYLVSARVVPTRTGQVVTYRLNPQARWSDGRPIGYRDLAAQARALSGRDPRFQVSTVTGYRQIRSVVRGADDREVKVEFAGAYADWRSLFSPLYPAVTTSDPAAFNTGWVGRVPVTAGPFRPRAIDQTAKTVTVVRDPAWWGRPAKLDRIVYRAMDPSAMPGAFANGEVDLMDIGVDAGALRRAKRVPGAEIRRAGGPDWRHFTFNAAAPFLADPRVRRAVMLAIDRRAVARSDLADLGWAPQPLGNHFYVNTQEGYQDNSGALGSYDPERARRLLDEAGWVPDGKYRRKDGRTLALRFVVPSSVPGSKQEGELTRALLEKVGVRVDIVPVPTDDLFDRYVTPGDYDIVPFSWLGTSFPVSPLRSVFARPREDGIQQNYSRTGTAAIDAAMDRAITEVDPARARQLVNEADRLIWQLATVLPLYQRPQLVAARSTLANFGACGFLEPSYQDIGFASG</sequence>
<dbReference type="SUPFAM" id="SSF53850">
    <property type="entry name" value="Periplasmic binding protein-like II"/>
    <property type="match status" value="1"/>
</dbReference>
<dbReference type="PANTHER" id="PTHR30290">
    <property type="entry name" value="PERIPLASMIC BINDING COMPONENT OF ABC TRANSPORTER"/>
    <property type="match status" value="1"/>
</dbReference>
<dbReference type="PANTHER" id="PTHR30290:SF65">
    <property type="entry name" value="MONOACYL PHOSPHATIDYLINOSITOL TETRAMANNOSIDE-BINDING PROTEIN LPQW-RELATED"/>
    <property type="match status" value="1"/>
</dbReference>
<dbReference type="CDD" id="cd08501">
    <property type="entry name" value="PBP2_Lpqw"/>
    <property type="match status" value="1"/>
</dbReference>
<comment type="caution">
    <text evidence="2">The sequence shown here is derived from an EMBL/GenBank/DDBJ whole genome shotgun (WGS) entry which is preliminary data.</text>
</comment>
<name>A0ABW2CH35_9ACTN</name>
<evidence type="ECO:0000259" key="1">
    <source>
        <dbReference type="Pfam" id="PF00496"/>
    </source>
</evidence>
<dbReference type="InterPro" id="IPR039424">
    <property type="entry name" value="SBP_5"/>
</dbReference>
<dbReference type="EMBL" id="JBHSXS010000007">
    <property type="protein sequence ID" value="MFC6881103.1"/>
    <property type="molecule type" value="Genomic_DNA"/>
</dbReference>
<dbReference type="RefSeq" id="WP_160824262.1">
    <property type="nucleotide sequence ID" value="NZ_JBHSXS010000007.1"/>
</dbReference>
<proteinExistence type="predicted"/>
<dbReference type="Gene3D" id="3.90.76.10">
    <property type="entry name" value="Dipeptide-binding Protein, Domain 1"/>
    <property type="match status" value="1"/>
</dbReference>
<dbReference type="Gene3D" id="3.40.190.10">
    <property type="entry name" value="Periplasmic binding protein-like II"/>
    <property type="match status" value="1"/>
</dbReference>
<feature type="domain" description="Solute-binding protein family 5" evidence="1">
    <location>
        <begin position="110"/>
        <end position="463"/>
    </location>
</feature>